<proteinExistence type="predicted"/>
<gene>
    <name evidence="1" type="ORF">ES288_D11G261800v1</name>
</gene>
<evidence type="ECO:0000313" key="2">
    <source>
        <dbReference type="Proteomes" id="UP000323506"/>
    </source>
</evidence>
<dbReference type="Proteomes" id="UP000323506">
    <property type="component" value="Chromosome D11"/>
</dbReference>
<dbReference type="EMBL" id="CM017711">
    <property type="protein sequence ID" value="TYG46515.1"/>
    <property type="molecule type" value="Genomic_DNA"/>
</dbReference>
<sequence>MLQIYAPITDLSTLSSFSFRITARESPSISTLKNPSCKPISAAWKQAIASATKGECMLTCMIVFDQRTRPESSLIIILEQDLLFCLQNLASKFIFTKCSFGIFQHTRVECCPSCNSLLRAIHIAHIAQQNTRQRQS</sequence>
<keyword evidence="2" id="KW-1185">Reference proteome</keyword>
<accession>A0A5D2AR56</accession>
<reference evidence="1 2" key="1">
    <citation type="submission" date="2019-06" db="EMBL/GenBank/DDBJ databases">
        <title>WGS assembly of Gossypium darwinii.</title>
        <authorList>
            <person name="Chen Z.J."/>
            <person name="Sreedasyam A."/>
            <person name="Ando A."/>
            <person name="Song Q."/>
            <person name="De L."/>
            <person name="Hulse-Kemp A."/>
            <person name="Ding M."/>
            <person name="Ye W."/>
            <person name="Kirkbride R."/>
            <person name="Jenkins J."/>
            <person name="Plott C."/>
            <person name="Lovell J."/>
            <person name="Lin Y.-M."/>
            <person name="Vaughn R."/>
            <person name="Liu B."/>
            <person name="Li W."/>
            <person name="Simpson S."/>
            <person name="Scheffler B."/>
            <person name="Saski C."/>
            <person name="Grover C."/>
            <person name="Hu G."/>
            <person name="Conover J."/>
            <person name="Carlson J."/>
            <person name="Shu S."/>
            <person name="Boston L."/>
            <person name="Williams M."/>
            <person name="Peterson D."/>
            <person name="Mcgee K."/>
            <person name="Jones D."/>
            <person name="Wendel J."/>
            <person name="Stelly D."/>
            <person name="Grimwood J."/>
            <person name="Schmutz J."/>
        </authorList>
    </citation>
    <scope>NUCLEOTIDE SEQUENCE [LARGE SCALE GENOMIC DNA]</scope>
    <source>
        <strain evidence="1">1808015.09</strain>
    </source>
</reference>
<dbReference type="AlphaFoldDB" id="A0A5D2AR56"/>
<evidence type="ECO:0000313" key="1">
    <source>
        <dbReference type="EMBL" id="TYG46515.1"/>
    </source>
</evidence>
<name>A0A5D2AR56_GOSDA</name>
<organism evidence="1 2">
    <name type="scientific">Gossypium darwinii</name>
    <name type="common">Darwin's cotton</name>
    <name type="synonym">Gossypium barbadense var. darwinii</name>
    <dbReference type="NCBI Taxonomy" id="34276"/>
    <lineage>
        <taxon>Eukaryota</taxon>
        <taxon>Viridiplantae</taxon>
        <taxon>Streptophyta</taxon>
        <taxon>Embryophyta</taxon>
        <taxon>Tracheophyta</taxon>
        <taxon>Spermatophyta</taxon>
        <taxon>Magnoliopsida</taxon>
        <taxon>eudicotyledons</taxon>
        <taxon>Gunneridae</taxon>
        <taxon>Pentapetalae</taxon>
        <taxon>rosids</taxon>
        <taxon>malvids</taxon>
        <taxon>Malvales</taxon>
        <taxon>Malvaceae</taxon>
        <taxon>Malvoideae</taxon>
        <taxon>Gossypium</taxon>
    </lineage>
</organism>
<protein>
    <submittedName>
        <fullName evidence="1">Uncharacterized protein</fullName>
    </submittedName>
</protein>